<dbReference type="RefSeq" id="WP_272737063.1">
    <property type="nucleotide sequence ID" value="NZ_CP116942.1"/>
</dbReference>
<dbReference type="KEGG" id="ima:PO878_02260"/>
<keyword evidence="3" id="KW-1185">Reference proteome</keyword>
<dbReference type="CDD" id="cd00756">
    <property type="entry name" value="MoaE"/>
    <property type="match status" value="1"/>
</dbReference>
<dbReference type="GO" id="GO:0006777">
    <property type="term" value="P:Mo-molybdopterin cofactor biosynthetic process"/>
    <property type="evidence" value="ECO:0007669"/>
    <property type="project" value="InterPro"/>
</dbReference>
<dbReference type="InterPro" id="IPR036563">
    <property type="entry name" value="MoaE_sf"/>
</dbReference>
<proteinExistence type="predicted"/>
<dbReference type="Gene3D" id="3.90.1170.40">
    <property type="entry name" value="Molybdopterin biosynthesis MoaE subunit"/>
    <property type="match status" value="1"/>
</dbReference>
<organism evidence="2 3">
    <name type="scientific">Iamia majanohamensis</name>
    <dbReference type="NCBI Taxonomy" id="467976"/>
    <lineage>
        <taxon>Bacteria</taxon>
        <taxon>Bacillati</taxon>
        <taxon>Actinomycetota</taxon>
        <taxon>Acidimicrobiia</taxon>
        <taxon>Acidimicrobiales</taxon>
        <taxon>Iamiaceae</taxon>
        <taxon>Iamia</taxon>
    </lineage>
</organism>
<name>A0AAE9Y6N1_9ACTN</name>
<dbReference type="Proteomes" id="UP001216390">
    <property type="component" value="Chromosome"/>
</dbReference>
<sequence length="183" mass="18904">MPPGSAPAAPAATAAPPRRARPAGVVLPPSGDTWVDVTSAPLGAAAVGPWATTADCGAVVTFSGTVRDHAPGRDAVSALTYEAYVEAAVDRMAAVVDDVRTRWPDVRRVAALHRTGRLEVGDVAVVVAVSAPHREAAFAAAAHCIDTLKATVPLWKKETWAEGEEWGTDATPLADPGGEADRR</sequence>
<evidence type="ECO:0000313" key="2">
    <source>
        <dbReference type="EMBL" id="WCO67542.1"/>
    </source>
</evidence>
<dbReference type="EMBL" id="CP116942">
    <property type="protein sequence ID" value="WCO67542.1"/>
    <property type="molecule type" value="Genomic_DNA"/>
</dbReference>
<dbReference type="PANTHER" id="PTHR23404">
    <property type="entry name" value="MOLYBDOPTERIN SYNTHASE RELATED"/>
    <property type="match status" value="1"/>
</dbReference>
<feature type="region of interest" description="Disordered" evidence="1">
    <location>
        <begin position="1"/>
        <end position="22"/>
    </location>
</feature>
<dbReference type="InterPro" id="IPR003448">
    <property type="entry name" value="Mopterin_biosynth_MoaE"/>
</dbReference>
<feature type="region of interest" description="Disordered" evidence="1">
    <location>
        <begin position="161"/>
        <end position="183"/>
    </location>
</feature>
<dbReference type="SUPFAM" id="SSF54690">
    <property type="entry name" value="Molybdopterin synthase subunit MoaE"/>
    <property type="match status" value="1"/>
</dbReference>
<accession>A0AAE9Y6N1</accession>
<evidence type="ECO:0000256" key="1">
    <source>
        <dbReference type="SAM" id="MobiDB-lite"/>
    </source>
</evidence>
<dbReference type="AlphaFoldDB" id="A0AAE9Y6N1"/>
<gene>
    <name evidence="2" type="ORF">PO878_02260</name>
</gene>
<protein>
    <submittedName>
        <fullName evidence="2">Molybdenum cofactor biosynthesis protein MoaE</fullName>
    </submittedName>
</protein>
<reference evidence="2" key="1">
    <citation type="submission" date="2023-01" db="EMBL/GenBank/DDBJ databases">
        <title>The diversity of Class Acidimicrobiia in South China Sea sediment environments and the proposal of Iamia marina sp. nov., a novel species of the genus Iamia.</title>
        <authorList>
            <person name="He Y."/>
            <person name="Tian X."/>
        </authorList>
    </citation>
    <scope>NUCLEOTIDE SEQUENCE</scope>
    <source>
        <strain evidence="2">DSM 19957</strain>
    </source>
</reference>
<dbReference type="Pfam" id="PF02391">
    <property type="entry name" value="MoaE"/>
    <property type="match status" value="1"/>
</dbReference>
<evidence type="ECO:0000313" key="3">
    <source>
        <dbReference type="Proteomes" id="UP001216390"/>
    </source>
</evidence>